<dbReference type="EMBL" id="MTYH01000027">
    <property type="protein sequence ID" value="PNP44999.1"/>
    <property type="molecule type" value="Genomic_DNA"/>
</dbReference>
<gene>
    <name evidence="2" type="ORF">TGAMA5MH_03414</name>
</gene>
<sequence length="191" mass="22254">MLVLSILVAILSCLQLVAGEENDPPNLDIWDIDDESCDSHQSTLLRKAYNDVGKMAIEALKDVRFVQQPRPSHVQDRIEWDRIARAFENMFGFKPEEKGMDPEDEYFKKVLGVYERMNEALYGNVKYPPRGFSGLQQQAAVDVRRKTMEVVYQRNERSIYYPDETAIFVEAQNIRGSYWSLVLQAEIYHQR</sequence>
<dbReference type="Proteomes" id="UP000236546">
    <property type="component" value="Unassembled WGS sequence"/>
</dbReference>
<name>A0A2K0THJ7_9HYPO</name>
<protein>
    <submittedName>
        <fullName evidence="2">Uncharacterized protein</fullName>
    </submittedName>
</protein>
<evidence type="ECO:0000256" key="1">
    <source>
        <dbReference type="SAM" id="SignalP"/>
    </source>
</evidence>
<feature type="chain" id="PRO_5014325056" evidence="1">
    <location>
        <begin position="20"/>
        <end position="191"/>
    </location>
</feature>
<evidence type="ECO:0000313" key="3">
    <source>
        <dbReference type="Proteomes" id="UP000236546"/>
    </source>
</evidence>
<comment type="caution">
    <text evidence="2">The sequence shown here is derived from an EMBL/GenBank/DDBJ whole genome shotgun (WGS) entry which is preliminary data.</text>
</comment>
<keyword evidence="1" id="KW-0732">Signal</keyword>
<proteinExistence type="predicted"/>
<feature type="signal peptide" evidence="1">
    <location>
        <begin position="1"/>
        <end position="19"/>
    </location>
</feature>
<dbReference type="AlphaFoldDB" id="A0A2K0THJ7"/>
<reference evidence="2 3" key="1">
    <citation type="submission" date="2017-02" db="EMBL/GenBank/DDBJ databases">
        <title>Genomes of Trichoderma spp. with biocontrol activity.</title>
        <authorList>
            <person name="Gardiner D."/>
            <person name="Kazan K."/>
            <person name="Vos C."/>
            <person name="Harvey P."/>
        </authorList>
    </citation>
    <scope>NUCLEOTIDE SEQUENCE [LARGE SCALE GENOMIC DNA]</scope>
    <source>
        <strain evidence="2 3">A5MH</strain>
    </source>
</reference>
<evidence type="ECO:0000313" key="2">
    <source>
        <dbReference type="EMBL" id="PNP44999.1"/>
    </source>
</evidence>
<dbReference type="OrthoDB" id="5039373at2759"/>
<organism evidence="2 3">
    <name type="scientific">Trichoderma gamsii</name>
    <dbReference type="NCBI Taxonomy" id="398673"/>
    <lineage>
        <taxon>Eukaryota</taxon>
        <taxon>Fungi</taxon>
        <taxon>Dikarya</taxon>
        <taxon>Ascomycota</taxon>
        <taxon>Pezizomycotina</taxon>
        <taxon>Sordariomycetes</taxon>
        <taxon>Hypocreomycetidae</taxon>
        <taxon>Hypocreales</taxon>
        <taxon>Hypocreaceae</taxon>
        <taxon>Trichoderma</taxon>
    </lineage>
</organism>
<accession>A0A2K0THJ7</accession>